<organism evidence="1 2">
    <name type="scientific">Iris pallida</name>
    <name type="common">Sweet iris</name>
    <dbReference type="NCBI Taxonomy" id="29817"/>
    <lineage>
        <taxon>Eukaryota</taxon>
        <taxon>Viridiplantae</taxon>
        <taxon>Streptophyta</taxon>
        <taxon>Embryophyta</taxon>
        <taxon>Tracheophyta</taxon>
        <taxon>Spermatophyta</taxon>
        <taxon>Magnoliopsida</taxon>
        <taxon>Liliopsida</taxon>
        <taxon>Asparagales</taxon>
        <taxon>Iridaceae</taxon>
        <taxon>Iridoideae</taxon>
        <taxon>Irideae</taxon>
        <taxon>Iris</taxon>
    </lineage>
</organism>
<reference evidence="1" key="1">
    <citation type="journal article" date="2023" name="GigaByte">
        <title>Genome assembly of the bearded iris, Iris pallida Lam.</title>
        <authorList>
            <person name="Bruccoleri R.E."/>
            <person name="Oakeley E.J."/>
            <person name="Faust A.M.E."/>
            <person name="Altorfer M."/>
            <person name="Dessus-Babus S."/>
            <person name="Burckhardt D."/>
            <person name="Oertli M."/>
            <person name="Naumann U."/>
            <person name="Petersen F."/>
            <person name="Wong J."/>
        </authorList>
    </citation>
    <scope>NUCLEOTIDE SEQUENCE</scope>
    <source>
        <strain evidence="1">GSM-AAB239-AS_SAM_17_03QT</strain>
    </source>
</reference>
<keyword evidence="2" id="KW-1185">Reference proteome</keyword>
<evidence type="ECO:0000313" key="1">
    <source>
        <dbReference type="EMBL" id="KAJ6810488.1"/>
    </source>
</evidence>
<protein>
    <submittedName>
        <fullName evidence="1">V-type proton ATPase subunit B 1-like</fullName>
    </submittedName>
</protein>
<dbReference type="EMBL" id="JANAVB010032419">
    <property type="protein sequence ID" value="KAJ6810488.1"/>
    <property type="molecule type" value="Genomic_DNA"/>
</dbReference>
<dbReference type="Proteomes" id="UP001140949">
    <property type="component" value="Unassembled WGS sequence"/>
</dbReference>
<reference evidence="1" key="2">
    <citation type="submission" date="2023-04" db="EMBL/GenBank/DDBJ databases">
        <authorList>
            <person name="Bruccoleri R.E."/>
            <person name="Oakeley E.J."/>
            <person name="Faust A.-M."/>
            <person name="Dessus-Babus S."/>
            <person name="Altorfer M."/>
            <person name="Burckhardt D."/>
            <person name="Oertli M."/>
            <person name="Naumann U."/>
            <person name="Petersen F."/>
            <person name="Wong J."/>
        </authorList>
    </citation>
    <scope>NUCLEOTIDE SEQUENCE</scope>
    <source>
        <strain evidence="1">GSM-AAB239-AS_SAM_17_03QT</strain>
        <tissue evidence="1">Leaf</tissue>
    </source>
</reference>
<evidence type="ECO:0000313" key="2">
    <source>
        <dbReference type="Proteomes" id="UP001140949"/>
    </source>
</evidence>
<proteinExistence type="predicted"/>
<sequence>MLETINKEWVNEKDRLGLVYTKEKDFINTFIFYFIFFLISSKRPNLVFHCKCKPDFWFQARPRSRVGSFTDPVNHPTNHTTTTTSLFLAKKRHLVPKITKFPEERAWVTYDSLVCSSSLKRESLSCLRLF</sequence>
<gene>
    <name evidence="1" type="ORF">M6B38_156560</name>
</gene>
<dbReference type="AlphaFoldDB" id="A0AAX6F2W6"/>
<accession>A0AAX6F2W6</accession>
<comment type="caution">
    <text evidence="1">The sequence shown here is derived from an EMBL/GenBank/DDBJ whole genome shotgun (WGS) entry which is preliminary data.</text>
</comment>
<name>A0AAX6F2W6_IRIPA</name>